<protein>
    <submittedName>
        <fullName evidence="3">BACK domain-containing protein</fullName>
    </submittedName>
</protein>
<evidence type="ECO:0000313" key="2">
    <source>
        <dbReference type="Proteomes" id="UP000271098"/>
    </source>
</evidence>
<dbReference type="InterPro" id="IPR024855">
    <property type="entry name" value="UNC79"/>
</dbReference>
<reference evidence="3" key="1">
    <citation type="submission" date="2016-06" db="UniProtKB">
        <authorList>
            <consortium name="WormBaseParasite"/>
        </authorList>
    </citation>
    <scope>IDENTIFICATION</scope>
</reference>
<proteinExistence type="predicted"/>
<evidence type="ECO:0000313" key="1">
    <source>
        <dbReference type="EMBL" id="VDN33612.1"/>
    </source>
</evidence>
<keyword evidence="2" id="KW-1185">Reference proteome</keyword>
<dbReference type="Proteomes" id="UP000271098">
    <property type="component" value="Unassembled WGS sequence"/>
</dbReference>
<dbReference type="AlphaFoldDB" id="A0A183EED4"/>
<organism evidence="3">
    <name type="scientific">Gongylonema pulchrum</name>
    <dbReference type="NCBI Taxonomy" id="637853"/>
    <lineage>
        <taxon>Eukaryota</taxon>
        <taxon>Metazoa</taxon>
        <taxon>Ecdysozoa</taxon>
        <taxon>Nematoda</taxon>
        <taxon>Chromadorea</taxon>
        <taxon>Rhabditida</taxon>
        <taxon>Spirurina</taxon>
        <taxon>Spiruromorpha</taxon>
        <taxon>Spiruroidea</taxon>
        <taxon>Gongylonematidae</taxon>
        <taxon>Gongylonema</taxon>
    </lineage>
</organism>
<dbReference type="PANTHER" id="PTHR21696:SF2">
    <property type="entry name" value="PROTEIN UNC-79 HOMOLOG"/>
    <property type="match status" value="1"/>
</dbReference>
<gene>
    <name evidence="1" type="ORF">GPUH_LOCUS19324</name>
</gene>
<dbReference type="EMBL" id="UYRT01088324">
    <property type="protein sequence ID" value="VDN33612.1"/>
    <property type="molecule type" value="Genomic_DNA"/>
</dbReference>
<sequence length="125" mass="14286">MGTRSEHLICYVNESAFSKIFEPDLCPLPFSNEQLYQFVTDRLAKGDETEISNALDWIYALSLMEISMPLPVLLDAFSKCAARMSPAEVKQNNENDLEEERVALHVAMIDIISQQVRLSFLHFVF</sequence>
<reference evidence="1 2" key="2">
    <citation type="submission" date="2018-11" db="EMBL/GenBank/DDBJ databases">
        <authorList>
            <consortium name="Pathogen Informatics"/>
        </authorList>
    </citation>
    <scope>NUCLEOTIDE SEQUENCE [LARGE SCALE GENOMIC DNA]</scope>
</reference>
<name>A0A183EED4_9BILA</name>
<evidence type="ECO:0000313" key="3">
    <source>
        <dbReference type="WBParaSite" id="GPUH_0001935001-mRNA-1"/>
    </source>
</evidence>
<dbReference type="WBParaSite" id="GPUH_0001935001-mRNA-1">
    <property type="protein sequence ID" value="GPUH_0001935001-mRNA-1"/>
    <property type="gene ID" value="GPUH_0001935001"/>
</dbReference>
<dbReference type="PANTHER" id="PTHR21696">
    <property type="entry name" value="PROTEIN UNC-79 HOMOLOG"/>
    <property type="match status" value="1"/>
</dbReference>
<dbReference type="OrthoDB" id="5826890at2759"/>
<accession>A0A183EED4</accession>